<reference evidence="2" key="1">
    <citation type="journal article" date="2019" name="Int. J. Syst. Evol. Microbiol.">
        <title>The Global Catalogue of Microorganisms (GCM) 10K type strain sequencing project: providing services to taxonomists for standard genome sequencing and annotation.</title>
        <authorList>
            <consortium name="The Broad Institute Genomics Platform"/>
            <consortium name="The Broad Institute Genome Sequencing Center for Infectious Disease"/>
            <person name="Wu L."/>
            <person name="Ma J."/>
        </authorList>
    </citation>
    <scope>NUCLEOTIDE SEQUENCE [LARGE SCALE GENOMIC DNA]</scope>
    <source>
        <strain evidence="2">CGMCC 1.19062</strain>
    </source>
</reference>
<dbReference type="RefSeq" id="WP_379876631.1">
    <property type="nucleotide sequence ID" value="NZ_JBHUIP010000012.1"/>
</dbReference>
<gene>
    <name evidence="1" type="ORF">ACFSM5_11965</name>
</gene>
<keyword evidence="2" id="KW-1185">Reference proteome</keyword>
<proteinExistence type="predicted"/>
<dbReference type="EMBL" id="JBHUIP010000012">
    <property type="protein sequence ID" value="MFD2263606.1"/>
    <property type="molecule type" value="Genomic_DNA"/>
</dbReference>
<accession>A0ABW5DSY8</accession>
<organism evidence="1 2">
    <name type="scientific">Lacibacterium aquatile</name>
    <dbReference type="NCBI Taxonomy" id="1168082"/>
    <lineage>
        <taxon>Bacteria</taxon>
        <taxon>Pseudomonadati</taxon>
        <taxon>Pseudomonadota</taxon>
        <taxon>Alphaproteobacteria</taxon>
        <taxon>Rhodospirillales</taxon>
        <taxon>Rhodospirillaceae</taxon>
    </lineage>
</organism>
<evidence type="ECO:0000313" key="1">
    <source>
        <dbReference type="EMBL" id="MFD2263606.1"/>
    </source>
</evidence>
<protein>
    <submittedName>
        <fullName evidence="1">DUF3572 domain-containing protein</fullName>
    </submittedName>
</protein>
<sequence length="96" mass="10385">MAPRLPPQSRETAETLALRGIGWIAGDDDMIARFLSLTGIDPSELRHRLGDPAVLAGVLDFLLGDEATLIAFCHDQEIPPEVPGLARRYLPGAPLE</sequence>
<evidence type="ECO:0000313" key="2">
    <source>
        <dbReference type="Proteomes" id="UP001597295"/>
    </source>
</evidence>
<name>A0ABW5DSY8_9PROT</name>
<dbReference type="InterPro" id="IPR021955">
    <property type="entry name" value="DUF3572"/>
</dbReference>
<comment type="caution">
    <text evidence="1">The sequence shown here is derived from an EMBL/GenBank/DDBJ whole genome shotgun (WGS) entry which is preliminary data.</text>
</comment>
<dbReference type="Pfam" id="PF12096">
    <property type="entry name" value="DUF3572"/>
    <property type="match status" value="1"/>
</dbReference>
<dbReference type="Proteomes" id="UP001597295">
    <property type="component" value="Unassembled WGS sequence"/>
</dbReference>